<name>A0A812WHR1_SYMPI</name>
<keyword evidence="2" id="KW-1185">Reference proteome</keyword>
<comment type="caution">
    <text evidence="1">The sequence shown here is derived from an EMBL/GenBank/DDBJ whole genome shotgun (WGS) entry which is preliminary data.</text>
</comment>
<reference evidence="1" key="1">
    <citation type="submission" date="2021-02" db="EMBL/GenBank/DDBJ databases">
        <authorList>
            <person name="Dougan E. K."/>
            <person name="Rhodes N."/>
            <person name="Thang M."/>
            <person name="Chan C."/>
        </authorList>
    </citation>
    <scope>NUCLEOTIDE SEQUENCE</scope>
</reference>
<gene>
    <name evidence="1" type="ORF">SPIL2461_LOCUS19059</name>
</gene>
<protein>
    <submittedName>
        <fullName evidence="1">Uncharacterized protein</fullName>
    </submittedName>
</protein>
<dbReference type="AlphaFoldDB" id="A0A812WHR1"/>
<accession>A0A812WHR1</accession>
<organism evidence="1 2">
    <name type="scientific">Symbiodinium pilosum</name>
    <name type="common">Dinoflagellate</name>
    <dbReference type="NCBI Taxonomy" id="2952"/>
    <lineage>
        <taxon>Eukaryota</taxon>
        <taxon>Sar</taxon>
        <taxon>Alveolata</taxon>
        <taxon>Dinophyceae</taxon>
        <taxon>Suessiales</taxon>
        <taxon>Symbiodiniaceae</taxon>
        <taxon>Symbiodinium</taxon>
    </lineage>
</organism>
<sequence length="693" mass="78383">MNPRDLVQQLQHLKYLPRTEEVFTKIQEDPYLSCKLPGPNDTAGAILQHAMTTFEHLRSRESPLIFKFVITHDASFRWHNPKYGYKRGIDRFQRMLVIYAAPDPIGPAFLEAASCRAQIKTARAVASDVGEVEAHWAGLSGWAGASLTHSERDAQKQISKQKTRLDIPLSQMPMSQAGKTLDWIKPRSWFEFIFRKGLWHRLAGLDDSSRAGAPQVWSAFWTKLRGLWPDHEIFQIPGIDFSRTVAVFLHGDEGRSLKRQAWMVTAGQSVLGFGFAVPDTPGKTRKRSRSGADNDVALRVNYLGNTFTSRFVCSMLPKKCYEEDPTLYDNVLQVLTEDLLDLFETGLEGPDGTHRVACVGVKGDWPYLVKAGKLLRNFNTAAKKGHSRAKDKGICHACLAGRESMPYEEIATLTPRWWQSVGAETPWAQEPVLLKLPCRASNPATLFQPDIWHTFHLGIGRTFLACTMVLALPLCNGSNNDERFAAMTASYVRFCRQHKLQTHLAKITADTVHLKDKLGPNGTWQKGALTTNLMRWLPVFLSELQVPLDSDLGKASRAASAMNELFGLLFRAEAFLTRDEAMRVGELGMDFMKVYYYLAVQAYNDKRMLYPLLPKLHWLHHFWLEARDNAQREGYSLNPLATACQQDEDMVGKASRLSRRVNARTAINRTFLRYLAACHTAWTEADLIRKAQD</sequence>
<evidence type="ECO:0000313" key="1">
    <source>
        <dbReference type="EMBL" id="CAE7683242.1"/>
    </source>
</evidence>
<dbReference type="Proteomes" id="UP000649617">
    <property type="component" value="Unassembled WGS sequence"/>
</dbReference>
<evidence type="ECO:0000313" key="2">
    <source>
        <dbReference type="Proteomes" id="UP000649617"/>
    </source>
</evidence>
<dbReference type="OrthoDB" id="431620at2759"/>
<proteinExistence type="predicted"/>
<dbReference type="EMBL" id="CAJNIZ010044260">
    <property type="protein sequence ID" value="CAE7683242.1"/>
    <property type="molecule type" value="Genomic_DNA"/>
</dbReference>